<proteinExistence type="predicted"/>
<protein>
    <recommendedName>
        <fullName evidence="5">Sulfatase N-terminal domain-containing protein</fullName>
    </recommendedName>
</protein>
<feature type="chain" id="PRO_5003841080" description="Sulfatase N-terminal domain-containing protein" evidence="2">
    <location>
        <begin position="22"/>
        <end position="84"/>
    </location>
</feature>
<comment type="caution">
    <text evidence="3">The sequence shown here is derived from an EMBL/GenBank/DDBJ whole genome shotgun (WGS) entry which is preliminary data.</text>
</comment>
<name>K0SG90_THAOC</name>
<dbReference type="AlphaFoldDB" id="K0SG90"/>
<dbReference type="EMBL" id="AGNL01027746">
    <property type="protein sequence ID" value="EJK57597.1"/>
    <property type="molecule type" value="Genomic_DNA"/>
</dbReference>
<evidence type="ECO:0000256" key="2">
    <source>
        <dbReference type="SAM" id="SignalP"/>
    </source>
</evidence>
<accession>K0SG90</accession>
<keyword evidence="2" id="KW-0732">Signal</keyword>
<organism evidence="3 4">
    <name type="scientific">Thalassiosira oceanica</name>
    <name type="common">Marine diatom</name>
    <dbReference type="NCBI Taxonomy" id="159749"/>
    <lineage>
        <taxon>Eukaryota</taxon>
        <taxon>Sar</taxon>
        <taxon>Stramenopiles</taxon>
        <taxon>Ochrophyta</taxon>
        <taxon>Bacillariophyta</taxon>
        <taxon>Coscinodiscophyceae</taxon>
        <taxon>Thalassiosirophycidae</taxon>
        <taxon>Thalassiosirales</taxon>
        <taxon>Thalassiosiraceae</taxon>
        <taxon>Thalassiosira</taxon>
    </lineage>
</organism>
<evidence type="ECO:0000256" key="1">
    <source>
        <dbReference type="SAM" id="MobiDB-lite"/>
    </source>
</evidence>
<keyword evidence="4" id="KW-1185">Reference proteome</keyword>
<sequence>MKLSFAFHIAAVAARATAAAAFGDPIDISSAEVRRPREGWVPPPPALLLILATDDVSEAIMRSNKVSASDEQGSDVRVPELFSD</sequence>
<evidence type="ECO:0008006" key="5">
    <source>
        <dbReference type="Google" id="ProtNLM"/>
    </source>
</evidence>
<gene>
    <name evidence="3" type="ORF">THAOC_22343</name>
</gene>
<dbReference type="Proteomes" id="UP000266841">
    <property type="component" value="Unassembled WGS sequence"/>
</dbReference>
<reference evidence="3 4" key="1">
    <citation type="journal article" date="2012" name="Genome Biol.">
        <title>Genome and low-iron response of an oceanic diatom adapted to chronic iron limitation.</title>
        <authorList>
            <person name="Lommer M."/>
            <person name="Specht M."/>
            <person name="Roy A.S."/>
            <person name="Kraemer L."/>
            <person name="Andreson R."/>
            <person name="Gutowska M.A."/>
            <person name="Wolf J."/>
            <person name="Bergner S.V."/>
            <person name="Schilhabel M.B."/>
            <person name="Klostermeier U.C."/>
            <person name="Beiko R.G."/>
            <person name="Rosenstiel P."/>
            <person name="Hippler M."/>
            <person name="Laroche J."/>
        </authorList>
    </citation>
    <scope>NUCLEOTIDE SEQUENCE [LARGE SCALE GENOMIC DNA]</scope>
    <source>
        <strain evidence="3 4">CCMP1005</strain>
    </source>
</reference>
<evidence type="ECO:0000313" key="3">
    <source>
        <dbReference type="EMBL" id="EJK57597.1"/>
    </source>
</evidence>
<evidence type="ECO:0000313" key="4">
    <source>
        <dbReference type="Proteomes" id="UP000266841"/>
    </source>
</evidence>
<feature type="region of interest" description="Disordered" evidence="1">
    <location>
        <begin position="64"/>
        <end position="84"/>
    </location>
</feature>
<feature type="signal peptide" evidence="2">
    <location>
        <begin position="1"/>
        <end position="21"/>
    </location>
</feature>